<keyword evidence="4" id="KW-0808">Transferase</keyword>
<comment type="catalytic activity">
    <reaction evidence="1">
        <text>ATP + protein L-histidine = ADP + protein N-phospho-L-histidine.</text>
        <dbReference type="EC" id="2.7.13.3"/>
    </reaction>
</comment>
<organism evidence="13 14">
    <name type="scientific">Scleromatobacter humisilvae</name>
    <dbReference type="NCBI Taxonomy" id="2897159"/>
    <lineage>
        <taxon>Bacteria</taxon>
        <taxon>Pseudomonadati</taxon>
        <taxon>Pseudomonadota</taxon>
        <taxon>Betaproteobacteria</taxon>
        <taxon>Burkholderiales</taxon>
        <taxon>Sphaerotilaceae</taxon>
        <taxon>Scleromatobacter</taxon>
    </lineage>
</organism>
<dbReference type="CDD" id="cd00082">
    <property type="entry name" value="HisKA"/>
    <property type="match status" value="1"/>
</dbReference>
<accession>A0A9X1YQC1</accession>
<dbReference type="Pfam" id="PF02518">
    <property type="entry name" value="HATPase_c"/>
    <property type="match status" value="1"/>
</dbReference>
<dbReference type="CDD" id="cd00130">
    <property type="entry name" value="PAS"/>
    <property type="match status" value="1"/>
</dbReference>
<proteinExistence type="predicted"/>
<gene>
    <name evidence="13" type="ORF">LPC04_27820</name>
</gene>
<evidence type="ECO:0000256" key="9">
    <source>
        <dbReference type="SAM" id="Phobius"/>
    </source>
</evidence>
<evidence type="ECO:0000259" key="11">
    <source>
        <dbReference type="PROSITE" id="PS50112"/>
    </source>
</evidence>
<evidence type="ECO:0000256" key="3">
    <source>
        <dbReference type="ARBA" id="ARBA00022553"/>
    </source>
</evidence>
<dbReference type="Pfam" id="PF00989">
    <property type="entry name" value="PAS"/>
    <property type="match status" value="1"/>
</dbReference>
<keyword evidence="9" id="KW-0812">Transmembrane</keyword>
<dbReference type="AlphaFoldDB" id="A0A9X1YQC1"/>
<dbReference type="PRINTS" id="PR00344">
    <property type="entry name" value="BCTRLSENSOR"/>
</dbReference>
<dbReference type="InterPro" id="IPR003661">
    <property type="entry name" value="HisK_dim/P_dom"/>
</dbReference>
<dbReference type="InterPro" id="IPR005467">
    <property type="entry name" value="His_kinase_dom"/>
</dbReference>
<dbReference type="InterPro" id="IPR036890">
    <property type="entry name" value="HATPase_C_sf"/>
</dbReference>
<evidence type="ECO:0000256" key="5">
    <source>
        <dbReference type="ARBA" id="ARBA00022741"/>
    </source>
</evidence>
<evidence type="ECO:0000313" key="13">
    <source>
        <dbReference type="EMBL" id="MCK9689545.1"/>
    </source>
</evidence>
<keyword evidence="3" id="KW-0597">Phosphoprotein</keyword>
<feature type="domain" description="Histidine kinase" evidence="10">
    <location>
        <begin position="426"/>
        <end position="652"/>
    </location>
</feature>
<dbReference type="Proteomes" id="UP001139353">
    <property type="component" value="Unassembled WGS sequence"/>
</dbReference>
<dbReference type="InterPro" id="IPR000700">
    <property type="entry name" value="PAS-assoc_C"/>
</dbReference>
<dbReference type="SMART" id="SM00091">
    <property type="entry name" value="PAS"/>
    <property type="match status" value="1"/>
</dbReference>
<keyword evidence="6" id="KW-0418">Kinase</keyword>
<dbReference type="RefSeq" id="WP_275685596.1">
    <property type="nucleotide sequence ID" value="NZ_JAJLJH010000015.1"/>
</dbReference>
<keyword evidence="9" id="KW-0472">Membrane</keyword>
<feature type="transmembrane region" description="Helical" evidence="9">
    <location>
        <begin position="239"/>
        <end position="262"/>
    </location>
</feature>
<name>A0A9X1YQC1_9BURK</name>
<dbReference type="Gene3D" id="1.10.287.130">
    <property type="match status" value="1"/>
</dbReference>
<evidence type="ECO:0000256" key="1">
    <source>
        <dbReference type="ARBA" id="ARBA00000085"/>
    </source>
</evidence>
<dbReference type="InterPro" id="IPR013767">
    <property type="entry name" value="PAS_fold"/>
</dbReference>
<evidence type="ECO:0000256" key="2">
    <source>
        <dbReference type="ARBA" id="ARBA00012438"/>
    </source>
</evidence>
<dbReference type="PROSITE" id="PS50112">
    <property type="entry name" value="PAS"/>
    <property type="match status" value="1"/>
</dbReference>
<keyword evidence="7" id="KW-0067">ATP-binding</keyword>
<keyword evidence="8" id="KW-0902">Two-component regulatory system</keyword>
<dbReference type="PANTHER" id="PTHR43065">
    <property type="entry name" value="SENSOR HISTIDINE KINASE"/>
    <property type="match status" value="1"/>
</dbReference>
<comment type="caution">
    <text evidence="13">The sequence shown here is derived from an EMBL/GenBank/DDBJ whole genome shotgun (WGS) entry which is preliminary data.</text>
</comment>
<dbReference type="SUPFAM" id="SSF47384">
    <property type="entry name" value="Homodimeric domain of signal transducing histidine kinase"/>
    <property type="match status" value="1"/>
</dbReference>
<feature type="domain" description="PAC" evidence="12">
    <location>
        <begin position="354"/>
        <end position="406"/>
    </location>
</feature>
<dbReference type="EC" id="2.7.13.3" evidence="2"/>
<dbReference type="GO" id="GO:0000155">
    <property type="term" value="F:phosphorelay sensor kinase activity"/>
    <property type="evidence" value="ECO:0007669"/>
    <property type="project" value="InterPro"/>
</dbReference>
<keyword evidence="14" id="KW-1185">Reference proteome</keyword>
<dbReference type="GO" id="GO:0005524">
    <property type="term" value="F:ATP binding"/>
    <property type="evidence" value="ECO:0007669"/>
    <property type="project" value="UniProtKB-KW"/>
</dbReference>
<feature type="transmembrane region" description="Helical" evidence="9">
    <location>
        <begin position="31"/>
        <end position="52"/>
    </location>
</feature>
<evidence type="ECO:0000313" key="14">
    <source>
        <dbReference type="Proteomes" id="UP001139353"/>
    </source>
</evidence>
<dbReference type="SMART" id="SM00388">
    <property type="entry name" value="HisKA"/>
    <property type="match status" value="1"/>
</dbReference>
<dbReference type="PROSITE" id="PS50113">
    <property type="entry name" value="PAC"/>
    <property type="match status" value="1"/>
</dbReference>
<dbReference type="Gene3D" id="3.30.565.10">
    <property type="entry name" value="Histidine kinase-like ATPase, C-terminal domain"/>
    <property type="match status" value="1"/>
</dbReference>
<dbReference type="InterPro" id="IPR003594">
    <property type="entry name" value="HATPase_dom"/>
</dbReference>
<evidence type="ECO:0000256" key="7">
    <source>
        <dbReference type="ARBA" id="ARBA00022840"/>
    </source>
</evidence>
<dbReference type="SMART" id="SM00086">
    <property type="entry name" value="PAC"/>
    <property type="match status" value="1"/>
</dbReference>
<dbReference type="InterPro" id="IPR001610">
    <property type="entry name" value="PAC"/>
</dbReference>
<dbReference type="InterPro" id="IPR004358">
    <property type="entry name" value="Sig_transdc_His_kin-like_C"/>
</dbReference>
<dbReference type="Gene3D" id="3.30.450.20">
    <property type="entry name" value="PAS domain"/>
    <property type="match status" value="1"/>
</dbReference>
<protein>
    <recommendedName>
        <fullName evidence="2">histidine kinase</fullName>
        <ecNumber evidence="2">2.7.13.3</ecNumber>
    </recommendedName>
</protein>
<keyword evidence="9" id="KW-1133">Transmembrane helix</keyword>
<dbReference type="SUPFAM" id="SSF55874">
    <property type="entry name" value="ATPase domain of HSP90 chaperone/DNA topoisomerase II/histidine kinase"/>
    <property type="match status" value="1"/>
</dbReference>
<dbReference type="NCBIfam" id="TIGR00229">
    <property type="entry name" value="sensory_box"/>
    <property type="match status" value="1"/>
</dbReference>
<evidence type="ECO:0000256" key="6">
    <source>
        <dbReference type="ARBA" id="ARBA00022777"/>
    </source>
</evidence>
<dbReference type="EMBL" id="JAJLJH010000015">
    <property type="protein sequence ID" value="MCK9689545.1"/>
    <property type="molecule type" value="Genomic_DNA"/>
</dbReference>
<dbReference type="InterPro" id="IPR035965">
    <property type="entry name" value="PAS-like_dom_sf"/>
</dbReference>
<evidence type="ECO:0000259" key="10">
    <source>
        <dbReference type="PROSITE" id="PS50109"/>
    </source>
</evidence>
<dbReference type="GO" id="GO:0006355">
    <property type="term" value="P:regulation of DNA-templated transcription"/>
    <property type="evidence" value="ECO:0007669"/>
    <property type="project" value="InterPro"/>
</dbReference>
<dbReference type="SMART" id="SM00387">
    <property type="entry name" value="HATPase_c"/>
    <property type="match status" value="1"/>
</dbReference>
<dbReference type="InterPro" id="IPR000014">
    <property type="entry name" value="PAS"/>
</dbReference>
<reference evidence="13" key="1">
    <citation type="submission" date="2021-11" db="EMBL/GenBank/DDBJ databases">
        <title>BS-T2-15 a new species belonging to the Comamonadaceae family isolated from the soil of a French oak forest.</title>
        <authorList>
            <person name="Mieszkin S."/>
            <person name="Alain K."/>
        </authorList>
    </citation>
    <scope>NUCLEOTIDE SEQUENCE</scope>
    <source>
        <strain evidence="13">BS-T2-15</strain>
    </source>
</reference>
<sequence>MQPALPSPPNQTPGAPVRRRWARALAGRGSWWWVPLVLSVLFTVSVAVWLELSDRADLESRQRQLITDSLSLEAQITERVGEEQVQLNELAHSFDVSQSPAALAKQEAVVDGLSRLWQSVSWVDADTRLVAVVPDGIDIAERPGLSAHLSAPLRDAFGKPAGRLVVRYAPATLLRQTVPWWLAHEYDVRLVDGYGQVVADPLKAGDHEAPPEESHRHSLEPAMPDTYLELSLHESLRPWWLRLPIVMMGVFLLMISVATGLLRFQMNEVLRTQAALRTEAAWRQAMEDSLTVGLRARDVDGTLVYVNRAFCDLVGFGPEELIGRATPMPYWPPDAIDDSMSRHLRNMAGGAPRDGYEARWVRKDGRPIDIMLFEAPLVDASGRHIGWMGSILDITERKRLEERERHQTDSMAHQARLTMLGEVASALAHQLNQPLTSITGYAAGVKRLLERAGEPDPRLVDAMTRLGDQAAEAGRIVKRIREFLTRRSPQRETMDLVEAAHRALALLGRELRRLQLHVEWAVAANLPKVDADPVLIEQVVLNLVRNACDEMVGVPAAQRRLRVSISRAGSSAMPGASDAEGFLRLDVDDAGPGLRGRSVEQLVTPFYSTKPDGMGMGLAICRSIIEAHHGAFDASAGSFGGARFSFTLPVAGAWPSSELPLDEGQPAAHSQDHP</sequence>
<dbReference type="InterPro" id="IPR036097">
    <property type="entry name" value="HisK_dim/P_sf"/>
</dbReference>
<feature type="domain" description="PAS" evidence="11">
    <location>
        <begin position="278"/>
        <end position="334"/>
    </location>
</feature>
<keyword evidence="5" id="KW-0547">Nucleotide-binding</keyword>
<dbReference type="PROSITE" id="PS50109">
    <property type="entry name" value="HIS_KIN"/>
    <property type="match status" value="1"/>
</dbReference>
<evidence type="ECO:0000256" key="8">
    <source>
        <dbReference type="ARBA" id="ARBA00023012"/>
    </source>
</evidence>
<evidence type="ECO:0000259" key="12">
    <source>
        <dbReference type="PROSITE" id="PS50113"/>
    </source>
</evidence>
<evidence type="ECO:0000256" key="4">
    <source>
        <dbReference type="ARBA" id="ARBA00022679"/>
    </source>
</evidence>
<dbReference type="SUPFAM" id="SSF55785">
    <property type="entry name" value="PYP-like sensor domain (PAS domain)"/>
    <property type="match status" value="1"/>
</dbReference>
<dbReference type="PANTHER" id="PTHR43065:SF42">
    <property type="entry name" value="TWO-COMPONENT SENSOR PPRA"/>
    <property type="match status" value="1"/>
</dbReference>